<organism evidence="15 17">
    <name type="scientific">Alteromonas stellipolaris</name>
    <dbReference type="NCBI Taxonomy" id="233316"/>
    <lineage>
        <taxon>Bacteria</taxon>
        <taxon>Pseudomonadati</taxon>
        <taxon>Pseudomonadota</taxon>
        <taxon>Gammaproteobacteria</taxon>
        <taxon>Alteromonadales</taxon>
        <taxon>Alteromonadaceae</taxon>
        <taxon>Alteromonas/Salinimonas group</taxon>
        <taxon>Alteromonas</taxon>
    </lineage>
</organism>
<dbReference type="EMBL" id="CP013926">
    <property type="protein sequence ID" value="AMJ75382.1"/>
    <property type="molecule type" value="Genomic_DNA"/>
</dbReference>
<dbReference type="InterPro" id="IPR036505">
    <property type="entry name" value="Amidase/PGRP_sf"/>
</dbReference>
<evidence type="ECO:0000259" key="13">
    <source>
        <dbReference type="SMART" id="SM00644"/>
    </source>
</evidence>
<dbReference type="PANTHER" id="PTHR30417">
    <property type="entry name" value="N-ACETYLMURAMOYL-L-ALANINE AMIDASE AMID"/>
    <property type="match status" value="1"/>
</dbReference>
<dbReference type="SMART" id="SM00644">
    <property type="entry name" value="Ami_2"/>
    <property type="match status" value="1"/>
</dbReference>
<evidence type="ECO:0000256" key="6">
    <source>
        <dbReference type="ARBA" id="ARBA00022490"/>
    </source>
</evidence>
<reference evidence="15" key="2">
    <citation type="submission" date="2023-07" db="EMBL/GenBank/DDBJ databases">
        <title>Genome content predicts the carbon catabolic preferences of heterotrophic bacteria.</title>
        <authorList>
            <person name="Gralka M."/>
        </authorList>
    </citation>
    <scope>NUCLEOTIDE SEQUENCE</scope>
    <source>
        <strain evidence="15">F2M12</strain>
    </source>
</reference>
<reference evidence="14 16" key="1">
    <citation type="submission" date="2015-12" db="EMBL/GenBank/DDBJ databases">
        <title>Intraspecies pangenome expansion in the marine bacterium Alteromonas.</title>
        <authorList>
            <person name="Lopez-Perez M."/>
            <person name="Rodriguez-Valera F."/>
        </authorList>
    </citation>
    <scope>NUCLEOTIDE SEQUENCE [LARGE SCALE GENOMIC DNA]</scope>
    <source>
        <strain evidence="14 16">LMG 21861</strain>
    </source>
</reference>
<proteinExistence type="inferred from homology"/>
<dbReference type="GO" id="GO:0008745">
    <property type="term" value="F:N-acetylmuramoyl-L-alanine amidase activity"/>
    <property type="evidence" value="ECO:0007669"/>
    <property type="project" value="UniProtKB-EC"/>
</dbReference>
<evidence type="ECO:0000256" key="7">
    <source>
        <dbReference type="ARBA" id="ARBA00022723"/>
    </source>
</evidence>
<dbReference type="SUPFAM" id="SSF55846">
    <property type="entry name" value="N-acetylmuramoyl-L-alanine amidase-like"/>
    <property type="match status" value="1"/>
</dbReference>
<evidence type="ECO:0000313" key="17">
    <source>
        <dbReference type="Proteomes" id="UP001170717"/>
    </source>
</evidence>
<dbReference type="InterPro" id="IPR002502">
    <property type="entry name" value="Amidase_domain"/>
</dbReference>
<evidence type="ECO:0000313" key="15">
    <source>
        <dbReference type="EMBL" id="MDO6578414.1"/>
    </source>
</evidence>
<sequence length="190" mass="21603">MVLYEPATQIDCPHYDERADETDVSVLVIHNISLPPSQFGTSGIRELFTGTLNPNEHPFYKEIAGIRVSAHCVIYRTGEVEQFVPFNKRAWHAGFSTFQGRSRCNDFTIGIELEGTDTLPYTDAQYEQLSKLSKFILQQYPQISLGRIVGHNDIAPGRKTDPGVAFDWPRYRQSLDLTNTLRNIINRKGK</sequence>
<evidence type="ECO:0000256" key="3">
    <source>
        <dbReference type="ARBA" id="ARBA00004496"/>
    </source>
</evidence>
<dbReference type="Proteomes" id="UP001170717">
    <property type="component" value="Unassembled WGS sequence"/>
</dbReference>
<evidence type="ECO:0000256" key="8">
    <source>
        <dbReference type="ARBA" id="ARBA00022801"/>
    </source>
</evidence>
<keyword evidence="6" id="KW-0963">Cytoplasm</keyword>
<evidence type="ECO:0000256" key="9">
    <source>
        <dbReference type="ARBA" id="ARBA00022833"/>
    </source>
</evidence>
<evidence type="ECO:0000256" key="2">
    <source>
        <dbReference type="ARBA" id="ARBA00001947"/>
    </source>
</evidence>
<gene>
    <name evidence="15" type="primary">ampD</name>
    <name evidence="14" type="ORF">AVL57_16270</name>
    <name evidence="15" type="ORF">Q4527_13510</name>
</gene>
<name>A0AAW7Z4N3_9ALTE</name>
<evidence type="ECO:0000313" key="14">
    <source>
        <dbReference type="EMBL" id="AMJ75382.1"/>
    </source>
</evidence>
<evidence type="ECO:0000256" key="10">
    <source>
        <dbReference type="ARBA" id="ARBA00023316"/>
    </source>
</evidence>
<keyword evidence="7" id="KW-0479">Metal-binding</keyword>
<evidence type="ECO:0000256" key="12">
    <source>
        <dbReference type="ARBA" id="ARBA00042615"/>
    </source>
</evidence>
<evidence type="ECO:0000256" key="5">
    <source>
        <dbReference type="ARBA" id="ARBA00011901"/>
    </source>
</evidence>
<dbReference type="GO" id="GO:0071555">
    <property type="term" value="P:cell wall organization"/>
    <property type="evidence" value="ECO:0007669"/>
    <property type="project" value="UniProtKB-KW"/>
</dbReference>
<comment type="cofactor">
    <cofactor evidence="2">
        <name>Zn(2+)</name>
        <dbReference type="ChEBI" id="CHEBI:29105"/>
    </cofactor>
</comment>
<evidence type="ECO:0000313" key="16">
    <source>
        <dbReference type="Proteomes" id="UP000056750"/>
    </source>
</evidence>
<dbReference type="GO" id="GO:0046872">
    <property type="term" value="F:metal ion binding"/>
    <property type="evidence" value="ECO:0007669"/>
    <property type="project" value="UniProtKB-KW"/>
</dbReference>
<comment type="similarity">
    <text evidence="4">Belongs to the N-acetylmuramoyl-L-alanine amidase 2 family.</text>
</comment>
<keyword evidence="16" id="KW-1185">Reference proteome</keyword>
<dbReference type="Gene3D" id="3.40.80.10">
    <property type="entry name" value="Peptidoglycan recognition protein-like"/>
    <property type="match status" value="1"/>
</dbReference>
<comment type="catalytic activity">
    <reaction evidence="1">
        <text>Hydrolyzes the link between N-acetylmuramoyl residues and L-amino acid residues in certain cell-wall glycopeptides.</text>
        <dbReference type="EC" id="3.5.1.28"/>
    </reaction>
</comment>
<comment type="subcellular location">
    <subcellularLocation>
        <location evidence="3">Cytoplasm</location>
    </subcellularLocation>
</comment>
<dbReference type="EC" id="3.5.1.28" evidence="5"/>
<dbReference type="NCBIfam" id="NF008758">
    <property type="entry name" value="PRK11789.1"/>
    <property type="match status" value="1"/>
</dbReference>
<dbReference type="Proteomes" id="UP000056750">
    <property type="component" value="Chromosome"/>
</dbReference>
<dbReference type="CDD" id="cd06583">
    <property type="entry name" value="PGRP"/>
    <property type="match status" value="1"/>
</dbReference>
<dbReference type="RefSeq" id="WP_057789982.1">
    <property type="nucleotide sequence ID" value="NZ_CP013926.1"/>
</dbReference>
<dbReference type="Pfam" id="PF01510">
    <property type="entry name" value="Amidase_2"/>
    <property type="match status" value="1"/>
</dbReference>
<accession>A0AAW7Z4N3</accession>
<feature type="domain" description="N-acetylmuramoyl-L-alanine amidase" evidence="13">
    <location>
        <begin position="12"/>
        <end position="163"/>
    </location>
</feature>
<dbReference type="KEGG" id="asq:AVL57_16270"/>
<keyword evidence="9" id="KW-0862">Zinc</keyword>
<dbReference type="GO" id="GO:0009254">
    <property type="term" value="P:peptidoglycan turnover"/>
    <property type="evidence" value="ECO:0007669"/>
    <property type="project" value="TreeGrafter"/>
</dbReference>
<dbReference type="PANTHER" id="PTHR30417:SF4">
    <property type="entry name" value="1,6-ANHYDRO-N-ACETYLMURAMYL-L-ALANINE AMIDASE AMPD"/>
    <property type="match status" value="1"/>
</dbReference>
<protein>
    <recommendedName>
        <fullName evidence="11">1,6-anhydro-N-acetylmuramyl-L-alanine amidase AmpD</fullName>
        <ecNumber evidence="5">3.5.1.28</ecNumber>
    </recommendedName>
    <alternativeName>
        <fullName evidence="12">N-acetylmuramoyl-L-alanine amidase</fullName>
    </alternativeName>
</protein>
<keyword evidence="8 15" id="KW-0378">Hydrolase</keyword>
<dbReference type="EMBL" id="JAUOQI010000009">
    <property type="protein sequence ID" value="MDO6578414.1"/>
    <property type="molecule type" value="Genomic_DNA"/>
</dbReference>
<dbReference type="GO" id="GO:0005737">
    <property type="term" value="C:cytoplasm"/>
    <property type="evidence" value="ECO:0007669"/>
    <property type="project" value="UniProtKB-SubCell"/>
</dbReference>
<dbReference type="InterPro" id="IPR051206">
    <property type="entry name" value="NAMLAA_amidase_2"/>
</dbReference>
<evidence type="ECO:0000256" key="1">
    <source>
        <dbReference type="ARBA" id="ARBA00001561"/>
    </source>
</evidence>
<dbReference type="AlphaFoldDB" id="A0AAW7Z4N3"/>
<evidence type="ECO:0000256" key="4">
    <source>
        <dbReference type="ARBA" id="ARBA00007553"/>
    </source>
</evidence>
<dbReference type="GO" id="GO:0009253">
    <property type="term" value="P:peptidoglycan catabolic process"/>
    <property type="evidence" value="ECO:0007669"/>
    <property type="project" value="InterPro"/>
</dbReference>
<keyword evidence="10" id="KW-0961">Cell wall biogenesis/degradation</keyword>
<evidence type="ECO:0000256" key="11">
    <source>
        <dbReference type="ARBA" id="ARBA00039257"/>
    </source>
</evidence>